<gene>
    <name evidence="2" type="ORF">DSM3645_12016</name>
</gene>
<evidence type="ECO:0000256" key="1">
    <source>
        <dbReference type="SAM" id="MobiDB-lite"/>
    </source>
</evidence>
<dbReference type="AlphaFoldDB" id="A3ZRH3"/>
<feature type="compositionally biased region" description="Low complexity" evidence="1">
    <location>
        <begin position="77"/>
        <end position="89"/>
    </location>
</feature>
<dbReference type="Proteomes" id="UP000004358">
    <property type="component" value="Unassembled WGS sequence"/>
</dbReference>
<organism evidence="2 3">
    <name type="scientific">Blastopirellula marina DSM 3645</name>
    <dbReference type="NCBI Taxonomy" id="314230"/>
    <lineage>
        <taxon>Bacteria</taxon>
        <taxon>Pseudomonadati</taxon>
        <taxon>Planctomycetota</taxon>
        <taxon>Planctomycetia</taxon>
        <taxon>Pirellulales</taxon>
        <taxon>Pirellulaceae</taxon>
        <taxon>Blastopirellula</taxon>
    </lineage>
</organism>
<dbReference type="HOGENOM" id="CLU_1623942_0_0_0"/>
<accession>A3ZRH3</accession>
<feature type="region of interest" description="Disordered" evidence="1">
    <location>
        <begin position="67"/>
        <end position="102"/>
    </location>
</feature>
<dbReference type="eggNOG" id="ENOG50339HJ">
    <property type="taxonomic scope" value="Bacteria"/>
</dbReference>
<name>A3ZRH3_9BACT</name>
<dbReference type="STRING" id="314230.DSM3645_12016"/>
<protein>
    <submittedName>
        <fullName evidence="2">Uncharacterized protein</fullName>
    </submittedName>
</protein>
<evidence type="ECO:0000313" key="3">
    <source>
        <dbReference type="Proteomes" id="UP000004358"/>
    </source>
</evidence>
<dbReference type="EMBL" id="AANZ01000007">
    <property type="protein sequence ID" value="EAQ80742.1"/>
    <property type="molecule type" value="Genomic_DNA"/>
</dbReference>
<proteinExistence type="predicted"/>
<comment type="caution">
    <text evidence="2">The sequence shown here is derived from an EMBL/GenBank/DDBJ whole genome shotgun (WGS) entry which is preliminary data.</text>
</comment>
<sequence>MRVPQGADRTVAKRNAVLYNGPITHWGEPPSGDSPRELFLPTQFSLAVDRSQQRTKKTKPMARKVVNRKELRAQSDAAESATAAEGAEVAPKKKAKRKSRAKKVTEVRMKLFWGVFNQSMKRIALYEFDQKDEAEKKAQDLSKAGKPPHFIQKVKETIEEVIE</sequence>
<reference evidence="2 3" key="1">
    <citation type="submission" date="2006-02" db="EMBL/GenBank/DDBJ databases">
        <authorList>
            <person name="Amann R."/>
            <person name="Ferriera S."/>
            <person name="Johnson J."/>
            <person name="Kravitz S."/>
            <person name="Halpern A."/>
            <person name="Remington K."/>
            <person name="Beeson K."/>
            <person name="Tran B."/>
            <person name="Rogers Y.-H."/>
            <person name="Friedman R."/>
            <person name="Venter J.C."/>
        </authorList>
    </citation>
    <scope>NUCLEOTIDE SEQUENCE [LARGE SCALE GENOMIC DNA]</scope>
    <source>
        <strain evidence="2 3">DSM 3645</strain>
    </source>
</reference>
<feature type="compositionally biased region" description="Basic residues" evidence="1">
    <location>
        <begin position="92"/>
        <end position="102"/>
    </location>
</feature>
<evidence type="ECO:0000313" key="2">
    <source>
        <dbReference type="EMBL" id="EAQ80742.1"/>
    </source>
</evidence>